<dbReference type="Proteomes" id="UP000030645">
    <property type="component" value="Unassembled WGS sequence"/>
</dbReference>
<dbReference type="AlphaFoldDB" id="W9RAK7"/>
<dbReference type="EMBL" id="KE344792">
    <property type="protein sequence ID" value="EXB79934.1"/>
    <property type="molecule type" value="Genomic_DNA"/>
</dbReference>
<proteinExistence type="predicted"/>
<evidence type="ECO:0000313" key="3">
    <source>
        <dbReference type="Proteomes" id="UP000030645"/>
    </source>
</evidence>
<gene>
    <name evidence="2" type="ORF">L484_002188</name>
</gene>
<evidence type="ECO:0000313" key="2">
    <source>
        <dbReference type="EMBL" id="EXB79934.1"/>
    </source>
</evidence>
<name>W9RAK7_9ROSA</name>
<accession>W9RAK7</accession>
<evidence type="ECO:0000256" key="1">
    <source>
        <dbReference type="SAM" id="MobiDB-lite"/>
    </source>
</evidence>
<sequence>MPSIRNTPLSSFIFFLSLEPRVAYQNREAGGGGTKPETALASAGGTWEITRRKSKRAAETEREGSEERETAIEQRWVQRRGRARGRENDIKKVT</sequence>
<feature type="compositionally biased region" description="Basic and acidic residues" evidence="1">
    <location>
        <begin position="56"/>
        <end position="72"/>
    </location>
</feature>
<feature type="region of interest" description="Disordered" evidence="1">
    <location>
        <begin position="27"/>
        <end position="72"/>
    </location>
</feature>
<organism evidence="2 3">
    <name type="scientific">Morus notabilis</name>
    <dbReference type="NCBI Taxonomy" id="981085"/>
    <lineage>
        <taxon>Eukaryota</taxon>
        <taxon>Viridiplantae</taxon>
        <taxon>Streptophyta</taxon>
        <taxon>Embryophyta</taxon>
        <taxon>Tracheophyta</taxon>
        <taxon>Spermatophyta</taxon>
        <taxon>Magnoliopsida</taxon>
        <taxon>eudicotyledons</taxon>
        <taxon>Gunneridae</taxon>
        <taxon>Pentapetalae</taxon>
        <taxon>rosids</taxon>
        <taxon>fabids</taxon>
        <taxon>Rosales</taxon>
        <taxon>Moraceae</taxon>
        <taxon>Moreae</taxon>
        <taxon>Morus</taxon>
    </lineage>
</organism>
<keyword evidence="3" id="KW-1185">Reference proteome</keyword>
<reference evidence="3" key="1">
    <citation type="submission" date="2013-01" db="EMBL/GenBank/DDBJ databases">
        <title>Draft Genome Sequence of a Mulberry Tree, Morus notabilis C.K. Schneid.</title>
        <authorList>
            <person name="He N."/>
            <person name="Zhao S."/>
        </authorList>
    </citation>
    <scope>NUCLEOTIDE SEQUENCE</scope>
</reference>
<protein>
    <submittedName>
        <fullName evidence="2">Uncharacterized protein</fullName>
    </submittedName>
</protein>